<keyword evidence="2" id="KW-1185">Reference proteome</keyword>
<protein>
    <submittedName>
        <fullName evidence="1">Uncharacterized protein</fullName>
    </submittedName>
</protein>
<dbReference type="Proteomes" id="UP001144978">
    <property type="component" value="Unassembled WGS sequence"/>
</dbReference>
<evidence type="ECO:0000313" key="2">
    <source>
        <dbReference type="Proteomes" id="UP001144978"/>
    </source>
</evidence>
<accession>A0ACC1MF14</accession>
<gene>
    <name evidence="1" type="ORF">NUW54_g14336</name>
</gene>
<proteinExistence type="predicted"/>
<comment type="caution">
    <text evidence="1">The sequence shown here is derived from an EMBL/GenBank/DDBJ whole genome shotgun (WGS) entry which is preliminary data.</text>
</comment>
<organism evidence="1 2">
    <name type="scientific">Trametes sanguinea</name>
    <dbReference type="NCBI Taxonomy" id="158606"/>
    <lineage>
        <taxon>Eukaryota</taxon>
        <taxon>Fungi</taxon>
        <taxon>Dikarya</taxon>
        <taxon>Basidiomycota</taxon>
        <taxon>Agaricomycotina</taxon>
        <taxon>Agaricomycetes</taxon>
        <taxon>Polyporales</taxon>
        <taxon>Polyporaceae</taxon>
        <taxon>Trametes</taxon>
    </lineage>
</organism>
<name>A0ACC1MF14_9APHY</name>
<reference evidence="1" key="1">
    <citation type="submission" date="2022-08" db="EMBL/GenBank/DDBJ databases">
        <title>Genome Sequence of Pycnoporus sanguineus.</title>
        <authorList>
            <person name="Buettner E."/>
        </authorList>
    </citation>
    <scope>NUCLEOTIDE SEQUENCE</scope>
    <source>
        <strain evidence="1">CG-C14</strain>
    </source>
</reference>
<dbReference type="EMBL" id="JANSHE010007319">
    <property type="protein sequence ID" value="KAJ2962418.1"/>
    <property type="molecule type" value="Genomic_DNA"/>
</dbReference>
<sequence>MRRAAPDSLLLPSSPSPACVRSFQFSLSRVVVERALMFMYPSLLHSGCHGLEGRADSPNAHGEEDAAAGRVARLPPVQVPDPGVHQRVLGRGTVPRFFLVLIHPPPLPPALPHLRLYVLEIRGADVFYVISSRDRVTPKKRYQ</sequence>
<evidence type="ECO:0000313" key="1">
    <source>
        <dbReference type="EMBL" id="KAJ2962418.1"/>
    </source>
</evidence>